<evidence type="ECO:0000259" key="1">
    <source>
        <dbReference type="PROSITE" id="PS50943"/>
    </source>
</evidence>
<dbReference type="InterPro" id="IPR015927">
    <property type="entry name" value="Peptidase_S24_S26A/B/C"/>
</dbReference>
<feature type="domain" description="HTH cro/C1-type" evidence="1">
    <location>
        <begin position="21"/>
        <end position="74"/>
    </location>
</feature>
<dbReference type="Pfam" id="PF00717">
    <property type="entry name" value="Peptidase_S24"/>
    <property type="match status" value="1"/>
</dbReference>
<protein>
    <submittedName>
        <fullName evidence="2">Helix-turn-helix domain-containing protein</fullName>
    </submittedName>
</protein>
<proteinExistence type="predicted"/>
<accession>A0ABW9XFM0</accession>
<dbReference type="CDD" id="cd00093">
    <property type="entry name" value="HTH_XRE"/>
    <property type="match status" value="1"/>
</dbReference>
<reference evidence="3" key="1">
    <citation type="submission" date="2020-01" db="EMBL/GenBank/DDBJ databases">
        <title>Sphingomonas sp. strain CSW-10.</title>
        <authorList>
            <person name="Chen W.-M."/>
        </authorList>
    </citation>
    <scope>NUCLEOTIDE SEQUENCE [LARGE SCALE GENOMIC DNA]</scope>
    <source>
        <strain evidence="3">FSY-8</strain>
    </source>
</reference>
<dbReference type="Gene3D" id="2.10.109.10">
    <property type="entry name" value="Umud Fragment, subunit A"/>
    <property type="match status" value="1"/>
</dbReference>
<dbReference type="InterPro" id="IPR036286">
    <property type="entry name" value="LexA/Signal_pep-like_sf"/>
</dbReference>
<keyword evidence="3" id="KW-1185">Reference proteome</keyword>
<evidence type="ECO:0000313" key="3">
    <source>
        <dbReference type="Proteomes" id="UP000753724"/>
    </source>
</evidence>
<evidence type="ECO:0000313" key="2">
    <source>
        <dbReference type="EMBL" id="NBC37338.1"/>
    </source>
</evidence>
<dbReference type="Gene3D" id="1.10.260.40">
    <property type="entry name" value="lambda repressor-like DNA-binding domains"/>
    <property type="match status" value="1"/>
</dbReference>
<organism evidence="2 3">
    <name type="scientific">Novosphingobium ovatum</name>
    <dbReference type="NCBI Taxonomy" id="1908523"/>
    <lineage>
        <taxon>Bacteria</taxon>
        <taxon>Pseudomonadati</taxon>
        <taxon>Pseudomonadota</taxon>
        <taxon>Alphaproteobacteria</taxon>
        <taxon>Sphingomonadales</taxon>
        <taxon>Sphingomonadaceae</taxon>
        <taxon>Novosphingobium</taxon>
    </lineage>
</organism>
<dbReference type="EMBL" id="JAAAPO010000005">
    <property type="protein sequence ID" value="NBC37338.1"/>
    <property type="molecule type" value="Genomic_DNA"/>
</dbReference>
<dbReference type="InterPro" id="IPR010982">
    <property type="entry name" value="Lambda_DNA-bd_dom_sf"/>
</dbReference>
<dbReference type="SMART" id="SM00530">
    <property type="entry name" value="HTH_XRE"/>
    <property type="match status" value="1"/>
</dbReference>
<dbReference type="SUPFAM" id="SSF51306">
    <property type="entry name" value="LexA/Signal peptidase"/>
    <property type="match status" value="1"/>
</dbReference>
<dbReference type="PROSITE" id="PS50943">
    <property type="entry name" value="HTH_CROC1"/>
    <property type="match status" value="1"/>
</dbReference>
<dbReference type="Proteomes" id="UP000753724">
    <property type="component" value="Unassembled WGS sequence"/>
</dbReference>
<dbReference type="SUPFAM" id="SSF47413">
    <property type="entry name" value="lambda repressor-like DNA-binding domains"/>
    <property type="match status" value="1"/>
</dbReference>
<gene>
    <name evidence="2" type="ORF">GTZ99_12335</name>
</gene>
<dbReference type="Pfam" id="PF01381">
    <property type="entry name" value="HTH_3"/>
    <property type="match status" value="1"/>
</dbReference>
<name>A0ABW9XFM0_9SPHN</name>
<dbReference type="InterPro" id="IPR001387">
    <property type="entry name" value="Cro/C1-type_HTH"/>
</dbReference>
<sequence length="213" mass="23565">MDFFKPPVYAGRMAGELKDKIRKIRLSLGLKQDEFGQRLQTNQSTVSRWERGALPDGVMLHRIAELANTTVEMLIGTDDIAVRPADSIPVVGFVGAGSAIYPYDDYPRGDGMDFVERPPFVTGQAVAVEVRGDSLFPVAEDGWRLVYAGQQAVVEEEILNRLCVVQLADGRMLVKRVIRGTAPQRYHLASTNAPLIEDVEITWAARVKAIIPD</sequence>
<comment type="caution">
    <text evidence="2">The sequence shown here is derived from an EMBL/GenBank/DDBJ whole genome shotgun (WGS) entry which is preliminary data.</text>
</comment>